<feature type="transmembrane region" description="Helical" evidence="9">
    <location>
        <begin position="66"/>
        <end position="90"/>
    </location>
</feature>
<keyword evidence="4 9" id="KW-0812">Transmembrane</keyword>
<evidence type="ECO:0000313" key="10">
    <source>
        <dbReference type="EMBL" id="WFD15224.1"/>
    </source>
</evidence>
<evidence type="ECO:0000256" key="7">
    <source>
        <dbReference type="ARBA" id="ARBA00035120"/>
    </source>
</evidence>
<dbReference type="GO" id="GO:0005886">
    <property type="term" value="C:plasma membrane"/>
    <property type="evidence" value="ECO:0007669"/>
    <property type="project" value="UniProtKB-SubCell"/>
</dbReference>
<comment type="subcellular location">
    <subcellularLocation>
        <location evidence="2">Cell membrane</location>
        <topology evidence="2">Multi-pass membrane protein</topology>
    </subcellularLocation>
</comment>
<evidence type="ECO:0000313" key="11">
    <source>
        <dbReference type="Proteomes" id="UP001217582"/>
    </source>
</evidence>
<comment type="function">
    <text evidence="1">Fluoride channel required for the rapid expulsion of cytoplasmic fluoride.</text>
</comment>
<protein>
    <submittedName>
        <fullName evidence="10">Uncharacterized protein</fullName>
    </submittedName>
</protein>
<comment type="catalytic activity">
    <reaction evidence="8">
        <text>fluoride(in) = fluoride(out)</text>
        <dbReference type="Rhea" id="RHEA:76159"/>
        <dbReference type="ChEBI" id="CHEBI:17051"/>
    </reaction>
    <physiologicalReaction direction="left-to-right" evidence="8">
        <dbReference type="Rhea" id="RHEA:76160"/>
    </physiologicalReaction>
</comment>
<organism evidence="10 11">
    <name type="scientific">Malassezia arunalokei</name>
    <dbReference type="NCBI Taxonomy" id="1514897"/>
    <lineage>
        <taxon>Eukaryota</taxon>
        <taxon>Fungi</taxon>
        <taxon>Dikarya</taxon>
        <taxon>Basidiomycota</taxon>
        <taxon>Ustilaginomycotina</taxon>
        <taxon>Malasseziomycetes</taxon>
        <taxon>Malasseziales</taxon>
        <taxon>Malasseziaceae</taxon>
        <taxon>Malassezia</taxon>
    </lineage>
</organism>
<keyword evidence="5 9" id="KW-1133">Transmembrane helix</keyword>
<gene>
    <name evidence="10" type="ORF">MARU1_001240</name>
</gene>
<dbReference type="AlphaFoldDB" id="A0AAJ5YZD2"/>
<evidence type="ECO:0000256" key="6">
    <source>
        <dbReference type="ARBA" id="ARBA00023136"/>
    </source>
</evidence>
<accession>A0AAJ5YZD2</accession>
<evidence type="ECO:0000256" key="4">
    <source>
        <dbReference type="ARBA" id="ARBA00022692"/>
    </source>
</evidence>
<dbReference type="Proteomes" id="UP001217582">
    <property type="component" value="Chromosome 2"/>
</dbReference>
<feature type="transmembrane region" description="Helical" evidence="9">
    <location>
        <begin position="113"/>
        <end position="135"/>
    </location>
</feature>
<dbReference type="PANTHER" id="PTHR28259:SF1">
    <property type="entry name" value="FLUORIDE EXPORT PROTEIN 1-RELATED"/>
    <property type="match status" value="1"/>
</dbReference>
<evidence type="ECO:0000256" key="1">
    <source>
        <dbReference type="ARBA" id="ARBA00002598"/>
    </source>
</evidence>
<evidence type="ECO:0000256" key="8">
    <source>
        <dbReference type="ARBA" id="ARBA00035585"/>
    </source>
</evidence>
<evidence type="ECO:0000256" key="3">
    <source>
        <dbReference type="ARBA" id="ARBA00022475"/>
    </source>
</evidence>
<dbReference type="InterPro" id="IPR003691">
    <property type="entry name" value="FluC"/>
</dbReference>
<comment type="similarity">
    <text evidence="7">Belongs to the fluoride channel Fluc/FEX (TC 1.A.43) family.</text>
</comment>
<feature type="transmembrane region" description="Helical" evidence="9">
    <location>
        <begin position="35"/>
        <end position="54"/>
    </location>
</feature>
<dbReference type="EMBL" id="CP119917">
    <property type="protein sequence ID" value="WFD15224.1"/>
    <property type="molecule type" value="Genomic_DNA"/>
</dbReference>
<keyword evidence="6 9" id="KW-0472">Membrane</keyword>
<proteinExistence type="inferred from homology"/>
<evidence type="ECO:0000256" key="2">
    <source>
        <dbReference type="ARBA" id="ARBA00004651"/>
    </source>
</evidence>
<dbReference type="Pfam" id="PF02537">
    <property type="entry name" value="CRCB"/>
    <property type="match status" value="2"/>
</dbReference>
<feature type="transmembrane region" description="Helical" evidence="9">
    <location>
        <begin position="219"/>
        <end position="241"/>
    </location>
</feature>
<evidence type="ECO:0000256" key="9">
    <source>
        <dbReference type="SAM" id="Phobius"/>
    </source>
</evidence>
<reference evidence="10 11" key="1">
    <citation type="submission" date="2023-03" db="EMBL/GenBank/DDBJ databases">
        <title>Mating type loci evolution in Malassezia.</title>
        <authorList>
            <person name="Coelho M.A."/>
        </authorList>
    </citation>
    <scope>NUCLEOTIDE SEQUENCE [LARGE SCALE GENOMIC DNA]</scope>
    <source>
        <strain evidence="10 11">CBS 13387</strain>
    </source>
</reference>
<name>A0AAJ5YZD2_9BASI</name>
<dbReference type="PANTHER" id="PTHR28259">
    <property type="entry name" value="FLUORIDE EXPORT PROTEIN 1-RELATED"/>
    <property type="match status" value="1"/>
</dbReference>
<keyword evidence="11" id="KW-1185">Reference proteome</keyword>
<feature type="transmembrane region" description="Helical" evidence="9">
    <location>
        <begin position="155"/>
        <end position="176"/>
    </location>
</feature>
<feature type="transmembrane region" description="Helical" evidence="9">
    <location>
        <begin position="286"/>
        <end position="306"/>
    </location>
</feature>
<keyword evidence="3" id="KW-1003">Cell membrane</keyword>
<evidence type="ECO:0000256" key="5">
    <source>
        <dbReference type="ARBA" id="ARBA00022989"/>
    </source>
</evidence>
<dbReference type="GO" id="GO:1903425">
    <property type="term" value="F:fluoride transmembrane transporter activity"/>
    <property type="evidence" value="ECO:0007669"/>
    <property type="project" value="TreeGrafter"/>
</dbReference>
<sequence length="323" mass="34536">MAWATIATAGAITFGSIWGTLTRLGLVALNTYDGQSIAPLVWAQAVGCLVYGYASHKRSKAAIEGWYAPAFPMITVGFAGSCTSFSTWALDVFQAFSNGGHHDRIGLYSVMDALAQTATTVGMGLAGIWAGRALADAYPLAAIPTMRIPPTTGHLAAVLLGALFWIGSALLCGLYAPFRHVTFALVLCPPGALARWQLSLLNPPRSADDRVHVRQWTRWPLGTFLANILATLVLCGVVTGKLSRTFSSKTSCDALQGLQDGFAGCLSTVSTLVAELLVLRPMRTSFAYLFTSWAFAVISCVLLVGVPRWTLDLNDTCQWQVLS</sequence>